<dbReference type="InterPro" id="IPR011761">
    <property type="entry name" value="ATP-grasp"/>
</dbReference>
<keyword evidence="4" id="KW-1185">Reference proteome</keyword>
<dbReference type="OrthoDB" id="5420347at2"/>
<dbReference type="Proteomes" id="UP000053354">
    <property type="component" value="Chromosome"/>
</dbReference>
<dbReference type="GO" id="GO:0046872">
    <property type="term" value="F:metal ion binding"/>
    <property type="evidence" value="ECO:0007669"/>
    <property type="project" value="InterPro"/>
</dbReference>
<dbReference type="EMBL" id="CP016540">
    <property type="protein sequence ID" value="ANU25716.1"/>
    <property type="molecule type" value="Genomic_DNA"/>
</dbReference>
<accession>A0A1B1RXR0</accession>
<dbReference type="GO" id="GO:0016874">
    <property type="term" value="F:ligase activity"/>
    <property type="evidence" value="ECO:0007669"/>
    <property type="project" value="UniProtKB-KW"/>
</dbReference>
<evidence type="ECO:0000313" key="4">
    <source>
        <dbReference type="Proteomes" id="UP000053354"/>
    </source>
</evidence>
<evidence type="ECO:0000256" key="1">
    <source>
        <dbReference type="PROSITE-ProRule" id="PRU00409"/>
    </source>
</evidence>
<dbReference type="AlphaFoldDB" id="A0A1B1RXR0"/>
<dbReference type="InterPro" id="IPR013815">
    <property type="entry name" value="ATP_grasp_subdomain_1"/>
</dbReference>
<dbReference type="STRING" id="1302659.I858_001315"/>
<dbReference type="RefSeq" id="WP_065524287.1">
    <property type="nucleotide sequence ID" value="NZ_CP016540.2"/>
</dbReference>
<dbReference type="SUPFAM" id="SSF56059">
    <property type="entry name" value="Glutathione synthetase ATP-binding domain-like"/>
    <property type="match status" value="1"/>
</dbReference>
<gene>
    <name evidence="3" type="ORF">I858_001315</name>
</gene>
<keyword evidence="1" id="KW-0547">Nucleotide-binding</keyword>
<reference evidence="3" key="1">
    <citation type="submission" date="2016-10" db="EMBL/GenBank/DDBJ databases">
        <authorList>
            <person name="See-Too W.S."/>
        </authorList>
    </citation>
    <scope>NUCLEOTIDE SEQUENCE</scope>
    <source>
        <strain evidence="3">L10.15</strain>
    </source>
</reference>
<dbReference type="KEGG" id="pll:I858_001315"/>
<keyword evidence="1" id="KW-0067">ATP-binding</keyword>
<dbReference type="PROSITE" id="PS50975">
    <property type="entry name" value="ATP_GRASP"/>
    <property type="match status" value="1"/>
</dbReference>
<sequence>METKYPFLPIIIGTDMNAYNMAISFHEAYGIKPILVGKEPLSFTSLSTITETIELRSGLADDAQFANILMDIADKYRSPGQTLLLVGTNDLYVRLIIENAKVLREHYVFNYINEDLMNQLQVKANFYELCKVHGIETPTTFFYDCNSNTPFEEEMMFPVIIKPSNGIEYTKNKFEGQQKVYKVESPKEMHTVIQQIKAGGYRDELIIQDYIPGDDTYMWDSVIYANSKGKTQLVTFAQVVLQEHTVTAIGNYTALITRFDKDMMVKLQNFLEAVGYTGFANFDLKYDSRDKKFKVFEVNIRQGRSSYYVTALGHNMAEYLVDDLIYQTEKPITYLNEDFLFTVVPKAVLRNFVDNKAVLKDIKRLIKKGQYGNPLFYKKDKHLKRKLYLLARQVNYYKKYKNNQW</sequence>
<name>A0A1B1RXR0_9BACL</name>
<evidence type="ECO:0000259" key="2">
    <source>
        <dbReference type="PROSITE" id="PS50975"/>
    </source>
</evidence>
<keyword evidence="3" id="KW-0436">Ligase</keyword>
<proteinExistence type="predicted"/>
<evidence type="ECO:0000313" key="3">
    <source>
        <dbReference type="EMBL" id="ANU25716.1"/>
    </source>
</evidence>
<dbReference type="GO" id="GO:0005524">
    <property type="term" value="F:ATP binding"/>
    <property type="evidence" value="ECO:0007669"/>
    <property type="project" value="UniProtKB-UniRule"/>
</dbReference>
<dbReference type="Gene3D" id="3.30.470.20">
    <property type="entry name" value="ATP-grasp fold, B domain"/>
    <property type="match status" value="1"/>
</dbReference>
<protein>
    <submittedName>
        <fullName evidence="3">Carboxylate--amine ligase</fullName>
    </submittedName>
</protein>
<organism evidence="3 4">
    <name type="scientific">Planococcus versutus</name>
    <dbReference type="NCBI Taxonomy" id="1302659"/>
    <lineage>
        <taxon>Bacteria</taxon>
        <taxon>Bacillati</taxon>
        <taxon>Bacillota</taxon>
        <taxon>Bacilli</taxon>
        <taxon>Bacillales</taxon>
        <taxon>Caryophanaceae</taxon>
        <taxon>Planococcus</taxon>
    </lineage>
</organism>
<feature type="domain" description="ATP-grasp" evidence="2">
    <location>
        <begin position="127"/>
        <end position="325"/>
    </location>
</feature>
<dbReference type="Gene3D" id="3.30.1490.20">
    <property type="entry name" value="ATP-grasp fold, A domain"/>
    <property type="match status" value="1"/>
</dbReference>